<evidence type="ECO:0000313" key="1">
    <source>
        <dbReference type="EMBL" id="BBX12928.1"/>
    </source>
</evidence>
<accession>A0A7I7JNC3</accession>
<dbReference type="Proteomes" id="UP000466997">
    <property type="component" value="Chromosome"/>
</dbReference>
<dbReference type="AlphaFoldDB" id="A0A7I7JNC3"/>
<dbReference type="KEGG" id="mnm:MNVM_20090"/>
<reference evidence="1 2" key="1">
    <citation type="journal article" date="2019" name="Emerg. Microbes Infect.">
        <title>Comprehensive subspecies identification of 175 nontuberculous mycobacteria species based on 7547 genomic profiles.</title>
        <authorList>
            <person name="Matsumoto Y."/>
            <person name="Kinjo T."/>
            <person name="Motooka D."/>
            <person name="Nabeya D."/>
            <person name="Jung N."/>
            <person name="Uechi K."/>
            <person name="Horii T."/>
            <person name="Iida T."/>
            <person name="Fujita J."/>
            <person name="Nakamura S."/>
        </authorList>
    </citation>
    <scope>NUCLEOTIDE SEQUENCE [LARGE SCALE GENOMIC DNA]</scope>
    <source>
        <strain evidence="1 2">JCM 6391</strain>
    </source>
</reference>
<name>A0A7I7JNC3_9MYCO</name>
<organism evidence="1 2">
    <name type="scientific">Mycobacterium novum</name>
    <dbReference type="NCBI Taxonomy" id="2492438"/>
    <lineage>
        <taxon>Bacteria</taxon>
        <taxon>Bacillati</taxon>
        <taxon>Actinomycetota</taxon>
        <taxon>Actinomycetes</taxon>
        <taxon>Mycobacteriales</taxon>
        <taxon>Mycobacteriaceae</taxon>
        <taxon>Mycobacterium</taxon>
    </lineage>
</organism>
<evidence type="ECO:0000313" key="2">
    <source>
        <dbReference type="Proteomes" id="UP000466997"/>
    </source>
</evidence>
<protein>
    <submittedName>
        <fullName evidence="1">Uncharacterized protein</fullName>
    </submittedName>
</protein>
<dbReference type="EMBL" id="AP022562">
    <property type="protein sequence ID" value="BBX12928.1"/>
    <property type="molecule type" value="Genomic_DNA"/>
</dbReference>
<sequence>MVGNGHRVNRRVNMVRVIPIWSEPGRGFITVYINPIYRYRMGRMAWSLLRYPRRSREFPAKHERLITADELLRYAT</sequence>
<proteinExistence type="predicted"/>
<keyword evidence="2" id="KW-1185">Reference proteome</keyword>
<gene>
    <name evidence="1" type="ORF">MNVM_20090</name>
</gene>